<gene>
    <name evidence="2" type="ORF">ACFQ2V_13480</name>
</gene>
<name>A0ABW3MXA0_9MICO</name>
<proteinExistence type="predicted"/>
<keyword evidence="3" id="KW-1185">Reference proteome</keyword>
<dbReference type="RefSeq" id="WP_386053294.1">
    <property type="nucleotide sequence ID" value="NZ_JBHTKH010000008.1"/>
</dbReference>
<evidence type="ECO:0000313" key="2">
    <source>
        <dbReference type="EMBL" id="MFD1055323.1"/>
    </source>
</evidence>
<comment type="caution">
    <text evidence="2">The sequence shown here is derived from an EMBL/GenBank/DDBJ whole genome shotgun (WGS) entry which is preliminary data.</text>
</comment>
<dbReference type="Proteomes" id="UP001597046">
    <property type="component" value="Unassembled WGS sequence"/>
</dbReference>
<organism evidence="2 3">
    <name type="scientific">Terrabacter terrigena</name>
    <dbReference type="NCBI Taxonomy" id="574718"/>
    <lineage>
        <taxon>Bacteria</taxon>
        <taxon>Bacillati</taxon>
        <taxon>Actinomycetota</taxon>
        <taxon>Actinomycetes</taxon>
        <taxon>Micrococcales</taxon>
        <taxon>Intrasporangiaceae</taxon>
        <taxon>Terrabacter</taxon>
    </lineage>
</organism>
<evidence type="ECO:0000256" key="1">
    <source>
        <dbReference type="SAM" id="MobiDB-lite"/>
    </source>
</evidence>
<evidence type="ECO:0000313" key="3">
    <source>
        <dbReference type="Proteomes" id="UP001597046"/>
    </source>
</evidence>
<feature type="region of interest" description="Disordered" evidence="1">
    <location>
        <begin position="171"/>
        <end position="199"/>
    </location>
</feature>
<reference evidence="3" key="1">
    <citation type="journal article" date="2019" name="Int. J. Syst. Evol. Microbiol.">
        <title>The Global Catalogue of Microorganisms (GCM) 10K type strain sequencing project: providing services to taxonomists for standard genome sequencing and annotation.</title>
        <authorList>
            <consortium name="The Broad Institute Genomics Platform"/>
            <consortium name="The Broad Institute Genome Sequencing Center for Infectious Disease"/>
            <person name="Wu L."/>
            <person name="Ma J."/>
        </authorList>
    </citation>
    <scope>NUCLEOTIDE SEQUENCE [LARGE SCALE GENOMIC DNA]</scope>
    <source>
        <strain evidence="3">CCUG 57508</strain>
    </source>
</reference>
<dbReference type="EMBL" id="JBHTKH010000008">
    <property type="protein sequence ID" value="MFD1055323.1"/>
    <property type="molecule type" value="Genomic_DNA"/>
</dbReference>
<sequence length="206" mass="22392">MGRRRRSEEWWANHPEVLRCTAHYKSNGKQCAVEATPGTNVCNQHGALIPAVQAKAATRIGMSVDDAVKRLQGMLDDPGVDARDKIKILHDLLDRGGLGATGKHLVAIATQDPVEKLFQDLLSTPGMLREPGQIPAASAPSSVDEDVKRWNAEVMADDEDDVISDIVDAEVVEETPRLPNPPARQRPAGTKPVTPPHIRDALARLL</sequence>
<accession>A0ABW3MXA0</accession>
<protein>
    <submittedName>
        <fullName evidence="2">Uncharacterized protein</fullName>
    </submittedName>
</protein>